<dbReference type="PANTHER" id="PTHR33022:SF13">
    <property type="entry name" value="UBIQUITIN-LIKE PROTEASE FAMILY PROFILE DOMAIN-CONTAINING PROTEIN"/>
    <property type="match status" value="1"/>
</dbReference>
<reference evidence="2 3" key="1">
    <citation type="journal article" date="2017" name="Genome Biol.">
        <title>New reference genome sequences of hot pepper reveal the massive evolution of plant disease-resistance genes by retroduplication.</title>
        <authorList>
            <person name="Kim S."/>
            <person name="Park J."/>
            <person name="Yeom S.I."/>
            <person name="Kim Y.M."/>
            <person name="Seo E."/>
            <person name="Kim K.T."/>
            <person name="Kim M.S."/>
            <person name="Lee J.M."/>
            <person name="Cheong K."/>
            <person name="Shin H.S."/>
            <person name="Kim S.B."/>
            <person name="Han K."/>
            <person name="Lee J."/>
            <person name="Park M."/>
            <person name="Lee H.A."/>
            <person name="Lee H.Y."/>
            <person name="Lee Y."/>
            <person name="Oh S."/>
            <person name="Lee J.H."/>
            <person name="Choi E."/>
            <person name="Choi E."/>
            <person name="Lee S.E."/>
            <person name="Jeon J."/>
            <person name="Kim H."/>
            <person name="Choi G."/>
            <person name="Song H."/>
            <person name="Lee J."/>
            <person name="Lee S.C."/>
            <person name="Kwon J.K."/>
            <person name="Lee H.Y."/>
            <person name="Koo N."/>
            <person name="Hong Y."/>
            <person name="Kim R.W."/>
            <person name="Kang W.H."/>
            <person name="Huh J.H."/>
            <person name="Kang B.C."/>
            <person name="Yang T.J."/>
            <person name="Lee Y.H."/>
            <person name="Bennetzen J.L."/>
            <person name="Choi D."/>
        </authorList>
    </citation>
    <scope>NUCLEOTIDE SEQUENCE [LARGE SCALE GENOMIC DNA]</scope>
    <source>
        <strain evidence="3">cv. PBC81</strain>
    </source>
</reference>
<dbReference type="EMBL" id="MLFT02000005">
    <property type="protein sequence ID" value="PHT48053.1"/>
    <property type="molecule type" value="Genomic_DNA"/>
</dbReference>
<name>A0A2G2WS39_CAPBA</name>
<reference evidence="3" key="2">
    <citation type="journal article" date="2017" name="J. Anim. Genet.">
        <title>Multiple reference genome sequences of hot pepper reveal the massive evolution of plant disease resistance genes by retroduplication.</title>
        <authorList>
            <person name="Kim S."/>
            <person name="Park J."/>
            <person name="Yeom S.-I."/>
            <person name="Kim Y.-M."/>
            <person name="Seo E."/>
            <person name="Kim K.-T."/>
            <person name="Kim M.-S."/>
            <person name="Lee J.M."/>
            <person name="Cheong K."/>
            <person name="Shin H.-S."/>
            <person name="Kim S.-B."/>
            <person name="Han K."/>
            <person name="Lee J."/>
            <person name="Park M."/>
            <person name="Lee H.-A."/>
            <person name="Lee H.-Y."/>
            <person name="Lee Y."/>
            <person name="Oh S."/>
            <person name="Lee J.H."/>
            <person name="Choi E."/>
            <person name="Choi E."/>
            <person name="Lee S.E."/>
            <person name="Jeon J."/>
            <person name="Kim H."/>
            <person name="Choi G."/>
            <person name="Song H."/>
            <person name="Lee J."/>
            <person name="Lee S.-C."/>
            <person name="Kwon J.-K."/>
            <person name="Lee H.-Y."/>
            <person name="Koo N."/>
            <person name="Hong Y."/>
            <person name="Kim R.W."/>
            <person name="Kang W.-H."/>
            <person name="Huh J.H."/>
            <person name="Kang B.-C."/>
            <person name="Yang T.-J."/>
            <person name="Lee Y.-H."/>
            <person name="Bennetzen J.L."/>
            <person name="Choi D."/>
        </authorList>
    </citation>
    <scope>NUCLEOTIDE SEQUENCE [LARGE SCALE GENOMIC DNA]</scope>
    <source>
        <strain evidence="3">cv. PBC81</strain>
    </source>
</reference>
<keyword evidence="3" id="KW-1185">Reference proteome</keyword>
<evidence type="ECO:0000313" key="2">
    <source>
        <dbReference type="EMBL" id="PHT48053.1"/>
    </source>
</evidence>
<dbReference type="AlphaFoldDB" id="A0A2G2WS39"/>
<protein>
    <submittedName>
        <fullName evidence="2">Uncharacterized protein</fullName>
    </submittedName>
</protein>
<proteinExistence type="predicted"/>
<gene>
    <name evidence="2" type="ORF">CQW23_12261</name>
</gene>
<sequence length="177" mass="18737">MKSFGATTIIRKIILEGGLVAADGVSGDGAVGGGSGSSSGAIVGDNIAPLAVFETKNHFIYDHTNFTDFSSPGECSACKSQGCKAKHAGMINAIKALTASVKDCGLFVATYAKYLSDGLQVPNDGLDFGLLHKRCVTLLWKYREAKGQKQYASDIKDPRQSKPNSIAPDKEQLVHIE</sequence>
<organism evidence="2 3">
    <name type="scientific">Capsicum baccatum</name>
    <name type="common">Peruvian pepper</name>
    <dbReference type="NCBI Taxonomy" id="33114"/>
    <lineage>
        <taxon>Eukaryota</taxon>
        <taxon>Viridiplantae</taxon>
        <taxon>Streptophyta</taxon>
        <taxon>Embryophyta</taxon>
        <taxon>Tracheophyta</taxon>
        <taxon>Spermatophyta</taxon>
        <taxon>Magnoliopsida</taxon>
        <taxon>eudicotyledons</taxon>
        <taxon>Gunneridae</taxon>
        <taxon>Pentapetalae</taxon>
        <taxon>asterids</taxon>
        <taxon>lamiids</taxon>
        <taxon>Solanales</taxon>
        <taxon>Solanaceae</taxon>
        <taxon>Solanoideae</taxon>
        <taxon>Capsiceae</taxon>
        <taxon>Capsicum</taxon>
    </lineage>
</organism>
<feature type="region of interest" description="Disordered" evidence="1">
    <location>
        <begin position="151"/>
        <end position="177"/>
    </location>
</feature>
<dbReference type="PANTHER" id="PTHR33022">
    <property type="entry name" value="DUF1985 DOMAIN-CONTAINING PROTEIN"/>
    <property type="match status" value="1"/>
</dbReference>
<feature type="compositionally biased region" description="Basic and acidic residues" evidence="1">
    <location>
        <begin position="168"/>
        <end position="177"/>
    </location>
</feature>
<evidence type="ECO:0000256" key="1">
    <source>
        <dbReference type="SAM" id="MobiDB-lite"/>
    </source>
</evidence>
<dbReference type="Proteomes" id="UP000224567">
    <property type="component" value="Unassembled WGS sequence"/>
</dbReference>
<comment type="caution">
    <text evidence="2">The sequence shown here is derived from an EMBL/GenBank/DDBJ whole genome shotgun (WGS) entry which is preliminary data.</text>
</comment>
<dbReference type="STRING" id="33114.A0A2G2WS39"/>
<evidence type="ECO:0000313" key="3">
    <source>
        <dbReference type="Proteomes" id="UP000224567"/>
    </source>
</evidence>
<accession>A0A2G2WS39</accession>